<dbReference type="EC" id="2.4.1.292" evidence="3"/>
<accession>A0A6N3GVE8</accession>
<dbReference type="Pfam" id="PF00534">
    <property type="entry name" value="Glycos_transf_1"/>
    <property type="match status" value="1"/>
</dbReference>
<feature type="domain" description="Glycosyltransferase subfamily 4-like N-terminal" evidence="2">
    <location>
        <begin position="13"/>
        <end position="190"/>
    </location>
</feature>
<evidence type="ECO:0000259" key="1">
    <source>
        <dbReference type="Pfam" id="PF00534"/>
    </source>
</evidence>
<dbReference type="PANTHER" id="PTHR12526:SF628">
    <property type="entry name" value="MANNOSYLGLUCOSYLGLYCERATE SYNTHASE"/>
    <property type="match status" value="1"/>
</dbReference>
<organism evidence="3">
    <name type="scientific">Paraprevotella clara</name>
    <dbReference type="NCBI Taxonomy" id="454154"/>
    <lineage>
        <taxon>Bacteria</taxon>
        <taxon>Pseudomonadati</taxon>
        <taxon>Bacteroidota</taxon>
        <taxon>Bacteroidia</taxon>
        <taxon>Bacteroidales</taxon>
        <taxon>Prevotellaceae</taxon>
        <taxon>Paraprevotella</taxon>
    </lineage>
</organism>
<dbReference type="PANTHER" id="PTHR12526">
    <property type="entry name" value="GLYCOSYLTRANSFERASE"/>
    <property type="match status" value="1"/>
</dbReference>
<dbReference type="Gene3D" id="3.40.50.2000">
    <property type="entry name" value="Glycogen Phosphorylase B"/>
    <property type="match status" value="2"/>
</dbReference>
<dbReference type="AlphaFoldDB" id="A0A6N3GVE8"/>
<proteinExistence type="predicted"/>
<protein>
    <submittedName>
        <fullName evidence="3">GalNAc-alpha-(1-&gt;4)-GalNAc-alpha-(1-&gt;3)-diNAcBac-PP-undecaprenol alpha-1,4-N-acetyl-D-galactosaminyltransferase</fullName>
        <ecNumber evidence="3">2.4.1.292</ecNumber>
    </submittedName>
</protein>
<dbReference type="RefSeq" id="WP_412441505.1">
    <property type="nucleotide sequence ID" value="NZ_CACRUT010000031.1"/>
</dbReference>
<keyword evidence="3" id="KW-0808">Transferase</keyword>
<reference evidence="3" key="1">
    <citation type="submission" date="2019-11" db="EMBL/GenBank/DDBJ databases">
        <authorList>
            <person name="Feng L."/>
        </authorList>
    </citation>
    <scope>NUCLEOTIDE SEQUENCE</scope>
    <source>
        <strain evidence="3">PclaraLFYP37</strain>
    </source>
</reference>
<keyword evidence="3" id="KW-0328">Glycosyltransferase</keyword>
<dbReference type="Pfam" id="PF13439">
    <property type="entry name" value="Glyco_transf_4"/>
    <property type="match status" value="1"/>
</dbReference>
<dbReference type="InterPro" id="IPR028098">
    <property type="entry name" value="Glyco_trans_4-like_N"/>
</dbReference>
<dbReference type="GO" id="GO:0016757">
    <property type="term" value="F:glycosyltransferase activity"/>
    <property type="evidence" value="ECO:0007669"/>
    <property type="project" value="UniProtKB-KW"/>
</dbReference>
<dbReference type="EMBL" id="CACRUT010000031">
    <property type="protein sequence ID" value="VYU67739.1"/>
    <property type="molecule type" value="Genomic_DNA"/>
</dbReference>
<feature type="domain" description="Glycosyl transferase family 1" evidence="1">
    <location>
        <begin position="205"/>
        <end position="360"/>
    </location>
</feature>
<dbReference type="SUPFAM" id="SSF53756">
    <property type="entry name" value="UDP-Glycosyltransferase/glycogen phosphorylase"/>
    <property type="match status" value="1"/>
</dbReference>
<dbReference type="InterPro" id="IPR001296">
    <property type="entry name" value="Glyco_trans_1"/>
</dbReference>
<evidence type="ECO:0000259" key="2">
    <source>
        <dbReference type="Pfam" id="PF13439"/>
    </source>
</evidence>
<gene>
    <name evidence="3" type="primary">pglH</name>
    <name evidence="3" type="ORF">PCLFYP37_00606</name>
</gene>
<evidence type="ECO:0000313" key="3">
    <source>
        <dbReference type="EMBL" id="VYU67739.1"/>
    </source>
</evidence>
<name>A0A6N3GVE8_9BACT</name>
<sequence length="387" mass="45373">MNILYVMRYWPVYGGGETITVTLANEFVKRGHSVYVVYTYDKSCNPMPYSISPAINSQKMHTIEKYCASDVEKLQSYVVDNGIDVIINQWGSTKLCRLAIRQTKCKLITCWHLDVLPKVRAPHDIKEKIVNAIFRKRVYARYVHWRQMRDHNLNYKLSDKYVFLSHSFLREYVSLTHLKPDKEKLGAIPNPLTYTYDYDFNDYGKKKKQVLFVGRIFEYHKRLSYILRIWKQIEIDGRYSDWKLVIVGDGPDMHQTKQFSTELGLEQISFEGFRDPRQYYLESALFMMTSAFEGFGMTLVEAQQYGTVPIAMDSYKSLHDILQDKVNGIVVPDNDIDCFVKELKQLMDDKEKRKQLAMKGSETCRRFSVDSIATQWESFFNTLIDGK</sequence>